<dbReference type="PANTHER" id="PTHR38777:SF1">
    <property type="entry name" value="DNAK SUPPRESSOR PROTEIN"/>
    <property type="match status" value="1"/>
</dbReference>
<dbReference type="InterPro" id="IPR000962">
    <property type="entry name" value="Znf_DskA_TraR"/>
</dbReference>
<keyword evidence="3" id="KW-0862">Zinc</keyword>
<evidence type="ECO:0000256" key="1">
    <source>
        <dbReference type="ARBA" id="ARBA00022723"/>
    </source>
</evidence>
<accession>A0ABT8BAT1</accession>
<organism evidence="6 7">
    <name type="scientific">Chitinimonas viridis</name>
    <dbReference type="NCBI Taxonomy" id="664880"/>
    <lineage>
        <taxon>Bacteria</taxon>
        <taxon>Pseudomonadati</taxon>
        <taxon>Pseudomonadota</taxon>
        <taxon>Betaproteobacteria</taxon>
        <taxon>Neisseriales</taxon>
        <taxon>Chitinibacteraceae</taxon>
        <taxon>Chitinimonas</taxon>
    </lineage>
</organism>
<comment type="caution">
    <text evidence="6">The sequence shown here is derived from an EMBL/GenBank/DDBJ whole genome shotgun (WGS) entry which is preliminary data.</text>
</comment>
<dbReference type="RefSeq" id="WP_290334025.1">
    <property type="nucleotide sequence ID" value="NZ_JAUFPU010000018.1"/>
</dbReference>
<keyword evidence="7" id="KW-1185">Reference proteome</keyword>
<keyword evidence="2" id="KW-0863">Zinc-finger</keyword>
<keyword evidence="1" id="KW-0479">Metal-binding</keyword>
<evidence type="ECO:0000259" key="5">
    <source>
        <dbReference type="Pfam" id="PF01258"/>
    </source>
</evidence>
<gene>
    <name evidence="6" type="ORF">QWZ03_18170</name>
</gene>
<proteinExistence type="predicted"/>
<feature type="domain" description="Zinc finger DksA/TraR C4-type" evidence="5">
    <location>
        <begin position="39"/>
        <end position="69"/>
    </location>
</feature>
<feature type="zinc finger region" description="dksA C4-type" evidence="4">
    <location>
        <begin position="39"/>
        <end position="63"/>
    </location>
</feature>
<evidence type="ECO:0000313" key="6">
    <source>
        <dbReference type="EMBL" id="MDN3578696.1"/>
    </source>
</evidence>
<evidence type="ECO:0000256" key="2">
    <source>
        <dbReference type="ARBA" id="ARBA00022771"/>
    </source>
</evidence>
<evidence type="ECO:0000256" key="3">
    <source>
        <dbReference type="ARBA" id="ARBA00022833"/>
    </source>
</evidence>
<dbReference type="PROSITE" id="PS51128">
    <property type="entry name" value="ZF_DKSA_2"/>
    <property type="match status" value="1"/>
</dbReference>
<dbReference type="Pfam" id="PF01258">
    <property type="entry name" value="zf-dskA_traR"/>
    <property type="match status" value="1"/>
</dbReference>
<dbReference type="Proteomes" id="UP001180081">
    <property type="component" value="Unassembled WGS sequence"/>
</dbReference>
<name>A0ABT8BAT1_9NEIS</name>
<reference evidence="6" key="2">
    <citation type="submission" date="2023-06" db="EMBL/GenBank/DDBJ databases">
        <authorList>
            <person name="Lucena T."/>
            <person name="Sun Q."/>
        </authorList>
    </citation>
    <scope>NUCLEOTIDE SEQUENCE</scope>
    <source>
        <strain evidence="6">CECT 7703</strain>
    </source>
</reference>
<protein>
    <submittedName>
        <fullName evidence="6">TraR/DksA C4-type zinc finger protein</fullName>
    </submittedName>
</protein>
<dbReference type="EMBL" id="JAUFPU010000018">
    <property type="protein sequence ID" value="MDN3578696.1"/>
    <property type="molecule type" value="Genomic_DNA"/>
</dbReference>
<dbReference type="Gene3D" id="1.20.120.910">
    <property type="entry name" value="DksA, coiled-coil domain"/>
    <property type="match status" value="1"/>
</dbReference>
<dbReference type="PANTHER" id="PTHR38777">
    <property type="entry name" value="FELS-2 PROPHAGE PROTEIN"/>
    <property type="match status" value="1"/>
</dbReference>
<evidence type="ECO:0000256" key="4">
    <source>
        <dbReference type="PROSITE-ProRule" id="PRU00510"/>
    </source>
</evidence>
<dbReference type="SUPFAM" id="SSF57716">
    <property type="entry name" value="Glucocorticoid receptor-like (DNA-binding domain)"/>
    <property type="match status" value="1"/>
</dbReference>
<sequence>MSRLFDRASELEQETRDAAVAATLAGIRRPRPTESALVCGHCGEAIPEARRLAEPGCQLCVPCKSRSEKNPAQRRR</sequence>
<reference evidence="6" key="1">
    <citation type="journal article" date="2014" name="Int. J. Syst. Evol. Microbiol.">
        <title>Complete genome of a new Firmicutes species belonging to the dominant human colonic microbiota ('Ruminococcus bicirculans') reveals two chromosomes and a selective capacity to utilize plant glucans.</title>
        <authorList>
            <consortium name="NISC Comparative Sequencing Program"/>
            <person name="Wegmann U."/>
            <person name="Louis P."/>
            <person name="Goesmann A."/>
            <person name="Henrissat B."/>
            <person name="Duncan S.H."/>
            <person name="Flint H.J."/>
        </authorList>
    </citation>
    <scope>NUCLEOTIDE SEQUENCE</scope>
    <source>
        <strain evidence="6">CECT 7703</strain>
    </source>
</reference>
<evidence type="ECO:0000313" key="7">
    <source>
        <dbReference type="Proteomes" id="UP001180081"/>
    </source>
</evidence>